<proteinExistence type="inferred from homology"/>
<dbReference type="AlphaFoldDB" id="A0A849BJI5"/>
<gene>
    <name evidence="14" type="ORF">HLB09_00185</name>
</gene>
<feature type="binding site" evidence="9">
    <location>
        <position position="125"/>
    </location>
    <ligand>
        <name>Zn(2+)</name>
        <dbReference type="ChEBI" id="CHEBI:29105"/>
    </ligand>
</feature>
<keyword evidence="5 6" id="KW-0326">Glycosidase</keyword>
<dbReference type="GO" id="GO:0006012">
    <property type="term" value="P:galactose metabolic process"/>
    <property type="evidence" value="ECO:0007669"/>
    <property type="project" value="InterPro"/>
</dbReference>
<dbReference type="InterPro" id="IPR013529">
    <property type="entry name" value="Glyco_hydro_42_N"/>
</dbReference>
<evidence type="ECO:0000256" key="8">
    <source>
        <dbReference type="PIRSR" id="PIRSR001084-2"/>
    </source>
</evidence>
<dbReference type="Gene3D" id="2.60.40.1180">
    <property type="entry name" value="Golgi alpha-mannosidase II"/>
    <property type="match status" value="1"/>
</dbReference>
<dbReference type="InterPro" id="IPR013739">
    <property type="entry name" value="Beta_galactosidase_C"/>
</dbReference>
<dbReference type="Gene3D" id="3.40.50.880">
    <property type="match status" value="1"/>
</dbReference>
<dbReference type="PANTHER" id="PTHR36447">
    <property type="entry name" value="BETA-GALACTOSIDASE GANA"/>
    <property type="match status" value="1"/>
</dbReference>
<keyword evidence="9" id="KW-0862">Zinc</keyword>
<evidence type="ECO:0000256" key="3">
    <source>
        <dbReference type="ARBA" id="ARBA00012756"/>
    </source>
</evidence>
<sequence>MPDLTTPTRRTRPWPTEGLSYGGDYSPEQWPREVWQEDVRLMGEAGVNLVTLGVFAWSRLEPEPGRFDFAWLDEVMDLLHASGVRVDMATPTAAPPLWLHRAHPEVLPVDADGRRWSQGGRLGWCPSSPVFREHALRVVDALAEHVAGHPALALWHVSNELGGGNARCWCDVSAAAYQRWLAERHGTPEALDAAWGTAFWGHTATSFDQVLPPRSAGADLNPAAVLDFRRFSSDALLEHYLAEREVLERRTPGVPVTTNLMVHAGGAVADYATWAPHVDVVADDHYVVADDPRGWQELSCSADRVRGLAEGRPWLLMEHSTSTVVYQAHNRAKAPGEMLRNSLAHVARGADGALFFQWRASTAGAEQWHSAMVPHAGPDSDRFREVVELGRCLRALAEVQGSVVDRPQVALLVDVPSAWALEGFPLTSQVDPEERPLALHRALSDLGVVVDVVPPAADLRDYRAVVVPALHLVDDAAAEAVADVARRGGHVLVTHLSGIVDETARVRAGGYPGAFRDLLGVRSEELHPLQPGERVGLSDGGSATAWTELVRAVDAEVLVATATGALAGAPALTRRTLPGGGTAWYAATRPDAATERAHLGAFLAAAGVAPLLPDLPDEVEAVRRRGAGGSWLFLLNHGDVDHRVEGARGTDLLTGRHHDAAVVPAGAVVVLREEAGPAA</sequence>
<reference evidence="14 15" key="1">
    <citation type="submission" date="2020-05" db="EMBL/GenBank/DDBJ databases">
        <title>MicrobeNet Type strains.</title>
        <authorList>
            <person name="Nicholson A.C."/>
        </authorList>
    </citation>
    <scope>NUCLEOTIDE SEQUENCE [LARGE SCALE GENOMIC DNA]</scope>
    <source>
        <strain evidence="14 15">JCM 14547</strain>
    </source>
</reference>
<dbReference type="SUPFAM" id="SSF52317">
    <property type="entry name" value="Class I glutamine amidotransferase-like"/>
    <property type="match status" value="1"/>
</dbReference>
<comment type="similarity">
    <text evidence="2 6">Belongs to the glycosyl hydrolase 42 family.</text>
</comment>
<comment type="catalytic activity">
    <reaction evidence="1 6">
        <text>Hydrolysis of terminal non-reducing beta-D-galactose residues in beta-D-galactosides.</text>
        <dbReference type="EC" id="3.2.1.23"/>
    </reaction>
</comment>
<dbReference type="PANTHER" id="PTHR36447:SF1">
    <property type="entry name" value="BETA-GALACTOSIDASE GANA"/>
    <property type="match status" value="1"/>
</dbReference>
<organism evidence="14 15">
    <name type="scientific">Pseudokineococcus marinus</name>
    <dbReference type="NCBI Taxonomy" id="351215"/>
    <lineage>
        <taxon>Bacteria</taxon>
        <taxon>Bacillati</taxon>
        <taxon>Actinomycetota</taxon>
        <taxon>Actinomycetes</taxon>
        <taxon>Kineosporiales</taxon>
        <taxon>Kineosporiaceae</taxon>
        <taxon>Pseudokineococcus</taxon>
    </lineage>
</organism>
<dbReference type="EMBL" id="JABEMA010000001">
    <property type="protein sequence ID" value="NNH21525.1"/>
    <property type="molecule type" value="Genomic_DNA"/>
</dbReference>
<evidence type="ECO:0000256" key="7">
    <source>
        <dbReference type="PIRSR" id="PIRSR001084-1"/>
    </source>
</evidence>
<evidence type="ECO:0000256" key="9">
    <source>
        <dbReference type="PIRSR" id="PIRSR001084-3"/>
    </source>
</evidence>
<feature type="compositionally biased region" description="Low complexity" evidence="10">
    <location>
        <begin position="1"/>
        <end position="16"/>
    </location>
</feature>
<dbReference type="InterPro" id="IPR017853">
    <property type="entry name" value="GH"/>
</dbReference>
<dbReference type="InterPro" id="IPR003476">
    <property type="entry name" value="Glyco_hydro_42"/>
</dbReference>
<feature type="binding site" evidence="8">
    <location>
        <position position="159"/>
    </location>
    <ligand>
        <name>substrate</name>
    </ligand>
</feature>
<dbReference type="RefSeq" id="WP_171201391.1">
    <property type="nucleotide sequence ID" value="NZ_BAAANP010000012.1"/>
</dbReference>
<feature type="domain" description="Glycoside hydrolase family 42 N-terminal" evidence="11">
    <location>
        <begin position="24"/>
        <end position="395"/>
    </location>
</feature>
<feature type="binding site" evidence="9">
    <location>
        <position position="168"/>
    </location>
    <ligand>
        <name>Zn(2+)</name>
        <dbReference type="ChEBI" id="CHEBI:29105"/>
    </ligand>
</feature>
<feature type="active site" description="Nucleophile" evidence="7">
    <location>
        <position position="318"/>
    </location>
</feature>
<dbReference type="PIRSF" id="PIRSF001084">
    <property type="entry name" value="B-galactosidase"/>
    <property type="match status" value="1"/>
</dbReference>
<evidence type="ECO:0000313" key="14">
    <source>
        <dbReference type="EMBL" id="NNH21525.1"/>
    </source>
</evidence>
<evidence type="ECO:0000259" key="13">
    <source>
        <dbReference type="Pfam" id="PF08533"/>
    </source>
</evidence>
<name>A0A849BJI5_9ACTN</name>
<evidence type="ECO:0000259" key="11">
    <source>
        <dbReference type="Pfam" id="PF02449"/>
    </source>
</evidence>
<dbReference type="Gene3D" id="3.20.20.80">
    <property type="entry name" value="Glycosidases"/>
    <property type="match status" value="1"/>
</dbReference>
<dbReference type="EC" id="3.2.1.23" evidence="3 6"/>
<dbReference type="SUPFAM" id="SSF51445">
    <property type="entry name" value="(Trans)glycosidases"/>
    <property type="match status" value="1"/>
</dbReference>
<dbReference type="Pfam" id="PF08532">
    <property type="entry name" value="Glyco_hydro_42M"/>
    <property type="match status" value="1"/>
</dbReference>
<evidence type="ECO:0000313" key="15">
    <source>
        <dbReference type="Proteomes" id="UP000555552"/>
    </source>
</evidence>
<feature type="region of interest" description="Disordered" evidence="10">
    <location>
        <begin position="1"/>
        <end position="23"/>
    </location>
</feature>
<feature type="binding site" evidence="8">
    <location>
        <position position="121"/>
    </location>
    <ligand>
        <name>substrate</name>
    </ligand>
</feature>
<dbReference type="Proteomes" id="UP000555552">
    <property type="component" value="Unassembled WGS sequence"/>
</dbReference>
<keyword evidence="15" id="KW-1185">Reference proteome</keyword>
<keyword evidence="9" id="KW-0479">Metal-binding</keyword>
<dbReference type="Pfam" id="PF08533">
    <property type="entry name" value="Glyco_hydro_42C"/>
    <property type="match status" value="1"/>
</dbReference>
<feature type="binding site" evidence="9">
    <location>
        <position position="170"/>
    </location>
    <ligand>
        <name>Zn(2+)</name>
        <dbReference type="ChEBI" id="CHEBI:29105"/>
    </ligand>
</feature>
<evidence type="ECO:0000256" key="2">
    <source>
        <dbReference type="ARBA" id="ARBA00005940"/>
    </source>
</evidence>
<dbReference type="InterPro" id="IPR029062">
    <property type="entry name" value="Class_I_gatase-like"/>
</dbReference>
<evidence type="ECO:0000256" key="1">
    <source>
        <dbReference type="ARBA" id="ARBA00001412"/>
    </source>
</evidence>
<evidence type="ECO:0000256" key="10">
    <source>
        <dbReference type="SAM" id="MobiDB-lite"/>
    </source>
</evidence>
<comment type="caution">
    <text evidence="14">The sequence shown here is derived from an EMBL/GenBank/DDBJ whole genome shotgun (WGS) entry which is preliminary data.</text>
</comment>
<dbReference type="Pfam" id="PF02449">
    <property type="entry name" value="Glyco_hydro_42"/>
    <property type="match status" value="1"/>
</dbReference>
<keyword evidence="4 6" id="KW-0378">Hydrolase</keyword>
<dbReference type="GO" id="GO:0046872">
    <property type="term" value="F:metal ion binding"/>
    <property type="evidence" value="ECO:0007669"/>
    <property type="project" value="UniProtKB-KW"/>
</dbReference>
<feature type="domain" description="Beta-galactosidase C-terminal" evidence="13">
    <location>
        <begin position="619"/>
        <end position="673"/>
    </location>
</feature>
<evidence type="ECO:0000259" key="12">
    <source>
        <dbReference type="Pfam" id="PF08532"/>
    </source>
</evidence>
<dbReference type="CDD" id="cd03143">
    <property type="entry name" value="A4_beta-galactosidase_middle_domain"/>
    <property type="match status" value="1"/>
</dbReference>
<dbReference type="GO" id="GO:0004565">
    <property type="term" value="F:beta-galactosidase activity"/>
    <property type="evidence" value="ECO:0007669"/>
    <property type="project" value="UniProtKB-EC"/>
</dbReference>
<evidence type="ECO:0000256" key="6">
    <source>
        <dbReference type="PIRNR" id="PIRNR001084"/>
    </source>
</evidence>
<dbReference type="InterPro" id="IPR013738">
    <property type="entry name" value="Beta_galactosidase_Trimer"/>
</dbReference>
<evidence type="ECO:0000256" key="4">
    <source>
        <dbReference type="ARBA" id="ARBA00022801"/>
    </source>
</evidence>
<feature type="active site" description="Proton donor" evidence="7">
    <location>
        <position position="160"/>
    </location>
</feature>
<dbReference type="GO" id="GO:0009341">
    <property type="term" value="C:beta-galactosidase complex"/>
    <property type="evidence" value="ECO:0007669"/>
    <property type="project" value="InterPro"/>
</dbReference>
<feature type="domain" description="Beta-galactosidase trimerisation" evidence="12">
    <location>
        <begin position="408"/>
        <end position="607"/>
    </location>
</feature>
<accession>A0A849BJI5</accession>
<evidence type="ECO:0000256" key="5">
    <source>
        <dbReference type="ARBA" id="ARBA00023295"/>
    </source>
</evidence>
<protein>
    <recommendedName>
        <fullName evidence="3 6">Beta-galactosidase</fullName>
        <shortName evidence="6">Beta-gal</shortName>
        <ecNumber evidence="3 6">3.2.1.23</ecNumber>
    </recommendedName>
</protein>
<dbReference type="InterPro" id="IPR013780">
    <property type="entry name" value="Glyco_hydro_b"/>
</dbReference>